<dbReference type="CDD" id="cd09279">
    <property type="entry name" value="RNase_HI_like"/>
    <property type="match status" value="1"/>
</dbReference>
<dbReference type="AlphaFoldDB" id="A0AAW2SRE3"/>
<comment type="caution">
    <text evidence="10">The sequence shown here is derived from an EMBL/GenBank/DDBJ whole genome shotgun (WGS) entry which is preliminary data.</text>
</comment>
<dbReference type="PANTHER" id="PTHR48475:SF2">
    <property type="entry name" value="RIBONUCLEASE H"/>
    <property type="match status" value="1"/>
</dbReference>
<evidence type="ECO:0000259" key="8">
    <source>
        <dbReference type="Pfam" id="PF13456"/>
    </source>
</evidence>
<keyword evidence="3" id="KW-0540">Nuclease</keyword>
<dbReference type="InterPro" id="IPR012337">
    <property type="entry name" value="RNaseH-like_sf"/>
</dbReference>
<feature type="domain" description="RNase H type-1" evidence="8">
    <location>
        <begin position="243"/>
        <end position="347"/>
    </location>
</feature>
<dbReference type="Pfam" id="PF00078">
    <property type="entry name" value="RVT_1"/>
    <property type="match status" value="1"/>
</dbReference>
<dbReference type="SUPFAM" id="SSF53098">
    <property type="entry name" value="Ribonuclease H-like"/>
    <property type="match status" value="1"/>
</dbReference>
<dbReference type="InterPro" id="IPR002156">
    <property type="entry name" value="RNaseH_domain"/>
</dbReference>
<evidence type="ECO:0008006" key="11">
    <source>
        <dbReference type="Google" id="ProtNLM"/>
    </source>
</evidence>
<keyword evidence="5" id="KW-0378">Hydrolase</keyword>
<keyword evidence="6" id="KW-0695">RNA-directed DNA polymerase</keyword>
<evidence type="ECO:0000256" key="1">
    <source>
        <dbReference type="ARBA" id="ARBA00022679"/>
    </source>
</evidence>
<dbReference type="Pfam" id="PF17917">
    <property type="entry name" value="RT_RNaseH"/>
    <property type="match status" value="1"/>
</dbReference>
<dbReference type="EMBL" id="JACGWN010000016">
    <property type="protein sequence ID" value="KAL0395151.1"/>
    <property type="molecule type" value="Genomic_DNA"/>
</dbReference>
<evidence type="ECO:0000256" key="3">
    <source>
        <dbReference type="ARBA" id="ARBA00022722"/>
    </source>
</evidence>
<dbReference type="InterPro" id="IPR036397">
    <property type="entry name" value="RNaseH_sf"/>
</dbReference>
<gene>
    <name evidence="10" type="ORF">Slati_4481300</name>
</gene>
<dbReference type="Gene3D" id="3.30.70.270">
    <property type="match status" value="1"/>
</dbReference>
<protein>
    <recommendedName>
        <fullName evidence="11">RNase H type-1 domain-containing protein</fullName>
    </recommendedName>
</protein>
<keyword evidence="4" id="KW-0255">Endonuclease</keyword>
<dbReference type="GO" id="GO:0003676">
    <property type="term" value="F:nucleic acid binding"/>
    <property type="evidence" value="ECO:0007669"/>
    <property type="project" value="InterPro"/>
</dbReference>
<evidence type="ECO:0000256" key="2">
    <source>
        <dbReference type="ARBA" id="ARBA00022695"/>
    </source>
</evidence>
<proteinExistence type="predicted"/>
<keyword evidence="1" id="KW-0808">Transferase</keyword>
<evidence type="ECO:0000259" key="7">
    <source>
        <dbReference type="Pfam" id="PF00078"/>
    </source>
</evidence>
<dbReference type="Gene3D" id="3.10.10.10">
    <property type="entry name" value="HIV Type 1 Reverse Transcriptase, subunit A, domain 1"/>
    <property type="match status" value="1"/>
</dbReference>
<name>A0AAW2SRE3_9LAMI</name>
<accession>A0AAW2SRE3</accession>
<reference evidence="10" key="2">
    <citation type="journal article" date="2024" name="Plant">
        <title>Genomic evolution and insights into agronomic trait innovations of Sesamum species.</title>
        <authorList>
            <person name="Miao H."/>
            <person name="Wang L."/>
            <person name="Qu L."/>
            <person name="Liu H."/>
            <person name="Sun Y."/>
            <person name="Le M."/>
            <person name="Wang Q."/>
            <person name="Wei S."/>
            <person name="Zheng Y."/>
            <person name="Lin W."/>
            <person name="Duan Y."/>
            <person name="Cao H."/>
            <person name="Xiong S."/>
            <person name="Wang X."/>
            <person name="Wei L."/>
            <person name="Li C."/>
            <person name="Ma Q."/>
            <person name="Ju M."/>
            <person name="Zhao R."/>
            <person name="Li G."/>
            <person name="Mu C."/>
            <person name="Tian Q."/>
            <person name="Mei H."/>
            <person name="Zhang T."/>
            <person name="Gao T."/>
            <person name="Zhang H."/>
        </authorList>
    </citation>
    <scope>NUCLEOTIDE SEQUENCE</scope>
    <source>
        <strain evidence="10">KEN1</strain>
    </source>
</reference>
<dbReference type="InterPro" id="IPR043128">
    <property type="entry name" value="Rev_trsase/Diguanyl_cyclase"/>
</dbReference>
<dbReference type="InterPro" id="IPR000477">
    <property type="entry name" value="RT_dom"/>
</dbReference>
<evidence type="ECO:0000256" key="5">
    <source>
        <dbReference type="ARBA" id="ARBA00022801"/>
    </source>
</evidence>
<organism evidence="10">
    <name type="scientific">Sesamum latifolium</name>
    <dbReference type="NCBI Taxonomy" id="2727402"/>
    <lineage>
        <taxon>Eukaryota</taxon>
        <taxon>Viridiplantae</taxon>
        <taxon>Streptophyta</taxon>
        <taxon>Embryophyta</taxon>
        <taxon>Tracheophyta</taxon>
        <taxon>Spermatophyta</taxon>
        <taxon>Magnoliopsida</taxon>
        <taxon>eudicotyledons</taxon>
        <taxon>Gunneridae</taxon>
        <taxon>Pentapetalae</taxon>
        <taxon>asterids</taxon>
        <taxon>lamiids</taxon>
        <taxon>Lamiales</taxon>
        <taxon>Pedaliaceae</taxon>
        <taxon>Sesamum</taxon>
    </lineage>
</organism>
<evidence type="ECO:0000313" key="10">
    <source>
        <dbReference type="EMBL" id="KAL0395151.1"/>
    </source>
</evidence>
<dbReference type="InterPro" id="IPR043502">
    <property type="entry name" value="DNA/RNA_pol_sf"/>
</dbReference>
<reference evidence="10" key="1">
    <citation type="submission" date="2020-06" db="EMBL/GenBank/DDBJ databases">
        <authorList>
            <person name="Li T."/>
            <person name="Hu X."/>
            <person name="Zhang T."/>
            <person name="Song X."/>
            <person name="Zhang H."/>
            <person name="Dai N."/>
            <person name="Sheng W."/>
            <person name="Hou X."/>
            <person name="Wei L."/>
        </authorList>
    </citation>
    <scope>NUCLEOTIDE SEQUENCE</scope>
    <source>
        <strain evidence="10">KEN1</strain>
        <tissue evidence="10">Leaf</tissue>
    </source>
</reference>
<keyword evidence="2" id="KW-0548">Nucleotidyltransferase</keyword>
<sequence length="365" mass="41295">MTVGHIEEIQFPKWLSNVFLVPKPGGKWRMCTDFRDLNKACPKDFYPLPRIDQLVDSTSSCELLSTMDASHGYHQIMLALEDRFRITQDLPSRAPPTCQTLSRGHPLPIPFRHPQAVSSFLIHEDEEKQMLIYYVSKVLNGAEGRYTLIEKMALALVIIARRLRLYFLSHSIGVKTNMPLKQTLGKPDTSGHLVKWTVELSEYDISYLPRTIIKVQALADLVSEMTGISLEDAPKTYKWLLHVDGSSTTQGSGTGIAITSPQGEDLEFVVKFEFKASNNEAKYEALEVVMKMTHEAGARHFIGYSDSQLVVKQVEGIYEVNEENMIQYLQQIVELKTSFGSFQIIQIRGQGVPFASKNYSPNNIY</sequence>
<dbReference type="SUPFAM" id="SSF56672">
    <property type="entry name" value="DNA/RNA polymerases"/>
    <property type="match status" value="1"/>
</dbReference>
<dbReference type="PANTHER" id="PTHR48475">
    <property type="entry name" value="RIBONUCLEASE H"/>
    <property type="match status" value="1"/>
</dbReference>
<dbReference type="CDD" id="cd01647">
    <property type="entry name" value="RT_LTR"/>
    <property type="match status" value="1"/>
</dbReference>
<feature type="domain" description="Reverse transcriptase" evidence="7">
    <location>
        <begin position="21"/>
        <end position="91"/>
    </location>
</feature>
<dbReference type="Pfam" id="PF13456">
    <property type="entry name" value="RVT_3"/>
    <property type="match status" value="1"/>
</dbReference>
<feature type="domain" description="Reverse transcriptase RNase H-like" evidence="9">
    <location>
        <begin position="116"/>
        <end position="203"/>
    </location>
</feature>
<dbReference type="GO" id="GO:0004523">
    <property type="term" value="F:RNA-DNA hybrid ribonuclease activity"/>
    <property type="evidence" value="ECO:0007669"/>
    <property type="project" value="InterPro"/>
</dbReference>
<evidence type="ECO:0000259" key="9">
    <source>
        <dbReference type="Pfam" id="PF17917"/>
    </source>
</evidence>
<dbReference type="GO" id="GO:0003964">
    <property type="term" value="F:RNA-directed DNA polymerase activity"/>
    <property type="evidence" value="ECO:0007669"/>
    <property type="project" value="UniProtKB-KW"/>
</dbReference>
<dbReference type="InterPro" id="IPR041373">
    <property type="entry name" value="RT_RNaseH"/>
</dbReference>
<evidence type="ECO:0000256" key="4">
    <source>
        <dbReference type="ARBA" id="ARBA00022759"/>
    </source>
</evidence>
<evidence type="ECO:0000256" key="6">
    <source>
        <dbReference type="ARBA" id="ARBA00022918"/>
    </source>
</evidence>
<dbReference type="Gene3D" id="3.30.420.10">
    <property type="entry name" value="Ribonuclease H-like superfamily/Ribonuclease H"/>
    <property type="match status" value="1"/>
</dbReference>